<organism evidence="2 3">
    <name type="scientific">Clostridium tanneri</name>
    <dbReference type="NCBI Taxonomy" id="3037988"/>
    <lineage>
        <taxon>Bacteria</taxon>
        <taxon>Bacillati</taxon>
        <taxon>Bacillota</taxon>
        <taxon>Clostridia</taxon>
        <taxon>Eubacteriales</taxon>
        <taxon>Clostridiaceae</taxon>
        <taxon>Clostridium</taxon>
    </lineage>
</organism>
<dbReference type="InterPro" id="IPR011990">
    <property type="entry name" value="TPR-like_helical_dom_sf"/>
</dbReference>
<dbReference type="RefSeq" id="WP_318796741.1">
    <property type="nucleotide sequence ID" value="NZ_JARUJP010000002.1"/>
</dbReference>
<dbReference type="EMBL" id="JARUJP010000002">
    <property type="protein sequence ID" value="MDW8800125.1"/>
    <property type="molecule type" value="Genomic_DNA"/>
</dbReference>
<name>A0ABU4JPS8_9CLOT</name>
<reference evidence="2 3" key="1">
    <citation type="submission" date="2023-04" db="EMBL/GenBank/DDBJ databases">
        <title>Clostridium tannerae sp. nov., isolated from the fecal material of an alpaca.</title>
        <authorList>
            <person name="Miller S."/>
            <person name="Hendry M."/>
            <person name="King J."/>
            <person name="Sankaranarayanan K."/>
            <person name="Lawson P.A."/>
        </authorList>
    </citation>
    <scope>NUCLEOTIDE SEQUENCE [LARGE SCALE GENOMIC DNA]</scope>
    <source>
        <strain evidence="2 3">A1-XYC3</strain>
    </source>
</reference>
<comment type="caution">
    <text evidence="2">The sequence shown here is derived from an EMBL/GenBank/DDBJ whole genome shotgun (WGS) entry which is preliminary data.</text>
</comment>
<proteinExistence type="predicted"/>
<evidence type="ECO:0000313" key="3">
    <source>
        <dbReference type="Proteomes" id="UP001281656"/>
    </source>
</evidence>
<accession>A0ABU4JPS8</accession>
<sequence>MRFKGDKPNNKLFDGISLRTKMIMFLVLSLIVAGIAYKAAVDNRSSNKSIIEKIDNGSSNNNNVESFIEDPKKDSTETDEAKKLKEEKSKKLEDMYQQSYKAFGEKKYQETIKLADQMIGEDSSFYKAYNIKGIAQCYNNNFNDGMKNIDKSLEIRPDFGYARFNKALAYELYGYYDDSLKWYDKALEVEDYIWSYYGKASIYGRRGDIENTVKYLKTAIDMAPEIKKLASEETDFNPVKNSKEFQELIK</sequence>
<dbReference type="SMART" id="SM00028">
    <property type="entry name" value="TPR"/>
    <property type="match status" value="3"/>
</dbReference>
<keyword evidence="3" id="KW-1185">Reference proteome</keyword>
<dbReference type="SUPFAM" id="SSF48452">
    <property type="entry name" value="TPR-like"/>
    <property type="match status" value="1"/>
</dbReference>
<gene>
    <name evidence="2" type="ORF">P8V03_03030</name>
</gene>
<dbReference type="NCBIfam" id="NF047558">
    <property type="entry name" value="TPR_END_plus"/>
    <property type="match status" value="1"/>
</dbReference>
<dbReference type="Gene3D" id="1.25.40.10">
    <property type="entry name" value="Tetratricopeptide repeat domain"/>
    <property type="match status" value="1"/>
</dbReference>
<feature type="region of interest" description="Disordered" evidence="1">
    <location>
        <begin position="61"/>
        <end position="86"/>
    </location>
</feature>
<dbReference type="Proteomes" id="UP001281656">
    <property type="component" value="Unassembled WGS sequence"/>
</dbReference>
<dbReference type="Pfam" id="PF13181">
    <property type="entry name" value="TPR_8"/>
    <property type="match status" value="1"/>
</dbReference>
<evidence type="ECO:0000256" key="1">
    <source>
        <dbReference type="SAM" id="MobiDB-lite"/>
    </source>
</evidence>
<evidence type="ECO:0000313" key="2">
    <source>
        <dbReference type="EMBL" id="MDW8800125.1"/>
    </source>
</evidence>
<evidence type="ECO:0008006" key="4">
    <source>
        <dbReference type="Google" id="ProtNLM"/>
    </source>
</evidence>
<protein>
    <recommendedName>
        <fullName evidence="4">Tetratricopeptide repeat protein</fullName>
    </recommendedName>
</protein>
<feature type="compositionally biased region" description="Basic and acidic residues" evidence="1">
    <location>
        <begin position="69"/>
        <end position="86"/>
    </location>
</feature>
<dbReference type="InterPro" id="IPR019734">
    <property type="entry name" value="TPR_rpt"/>
</dbReference>